<dbReference type="InterPro" id="IPR029058">
    <property type="entry name" value="AB_hydrolase_fold"/>
</dbReference>
<gene>
    <name evidence="1" type="ORF">L596_007756</name>
</gene>
<dbReference type="Pfam" id="PF09752">
    <property type="entry name" value="ABHD18"/>
    <property type="match status" value="1"/>
</dbReference>
<accession>A0A4U5PAB7</accession>
<reference evidence="1 2" key="1">
    <citation type="journal article" date="2015" name="Genome Biol.">
        <title>Comparative genomics of Steinernema reveals deeply conserved gene regulatory networks.</title>
        <authorList>
            <person name="Dillman A.R."/>
            <person name="Macchietto M."/>
            <person name="Porter C.F."/>
            <person name="Rogers A."/>
            <person name="Williams B."/>
            <person name="Antoshechkin I."/>
            <person name="Lee M.M."/>
            <person name="Goodwin Z."/>
            <person name="Lu X."/>
            <person name="Lewis E.E."/>
            <person name="Goodrich-Blair H."/>
            <person name="Stock S.P."/>
            <person name="Adams B.J."/>
            <person name="Sternberg P.W."/>
            <person name="Mortazavi A."/>
        </authorList>
    </citation>
    <scope>NUCLEOTIDE SEQUENCE [LARGE SCALE GENOMIC DNA]</scope>
    <source>
        <strain evidence="1 2">ALL</strain>
    </source>
</reference>
<dbReference type="Proteomes" id="UP000298663">
    <property type="component" value="Unassembled WGS sequence"/>
</dbReference>
<dbReference type="AlphaFoldDB" id="A0A4U5PAB7"/>
<evidence type="ECO:0000313" key="1">
    <source>
        <dbReference type="EMBL" id="TKR93267.1"/>
    </source>
</evidence>
<evidence type="ECO:0000313" key="2">
    <source>
        <dbReference type="Proteomes" id="UP000298663"/>
    </source>
</evidence>
<comment type="caution">
    <text evidence="1">The sequence shown here is derived from an EMBL/GenBank/DDBJ whole genome shotgun (WGS) entry which is preliminary data.</text>
</comment>
<organism evidence="1 2">
    <name type="scientific">Steinernema carpocapsae</name>
    <name type="common">Entomopathogenic nematode</name>
    <dbReference type="NCBI Taxonomy" id="34508"/>
    <lineage>
        <taxon>Eukaryota</taxon>
        <taxon>Metazoa</taxon>
        <taxon>Ecdysozoa</taxon>
        <taxon>Nematoda</taxon>
        <taxon>Chromadorea</taxon>
        <taxon>Rhabditida</taxon>
        <taxon>Tylenchina</taxon>
        <taxon>Panagrolaimomorpha</taxon>
        <taxon>Strongyloidoidea</taxon>
        <taxon>Steinernematidae</taxon>
        <taxon>Steinernema</taxon>
    </lineage>
</organism>
<proteinExistence type="predicted"/>
<keyword evidence="2" id="KW-1185">Reference proteome</keyword>
<dbReference type="InterPro" id="IPR019149">
    <property type="entry name" value="ABHD18"/>
</dbReference>
<dbReference type="SUPFAM" id="SSF53474">
    <property type="entry name" value="alpha/beta-Hydrolases"/>
    <property type="match status" value="1"/>
</dbReference>
<sequence>MRPFLAKIGLRNVSQTMTVNPPTYSQTDLFFRRFLILSKLFTKSWGSPRSLWLIKEFRENVMAKGEIMEIIERRPPKMQINQEIKKDGIIYMDGHFKSPLMTEEVSEIIRPEVSNATWRGIFPMKRREGLVIHLAGTGDHSYFRRQWGFVEGLLKEGVASILLENPFYGTRKPSEQFRSSLLNVSDLFVMGASLMAECNFILSWARSQGFTSLGLSGVSMGGHMASLAASNCPDPVALIPCLSWSTAAPVFTEGALSGGVQWEILERELMRPEFRKLIREIPNCTWLEQAAEDNRKYKTGETKQLMWILMDEFTNLANYPTPRDTSLITSIFAEEDAYVLKRGQHRDIPCLKNLWPNANFIDLPKVGHVESYFKHHDVFRKAISDMLERKKNLHDGA</sequence>
<protein>
    <submittedName>
        <fullName evidence="1">Uncharacterized protein</fullName>
    </submittedName>
</protein>
<reference evidence="1 2" key="2">
    <citation type="journal article" date="2019" name="G3 (Bethesda)">
        <title>Hybrid Assembly of the Genome of the Entomopathogenic Nematode Steinernema carpocapsae Identifies the X-Chromosome.</title>
        <authorList>
            <person name="Serra L."/>
            <person name="Macchietto M."/>
            <person name="Macias-Munoz A."/>
            <person name="McGill C.J."/>
            <person name="Rodriguez I.M."/>
            <person name="Rodriguez B."/>
            <person name="Murad R."/>
            <person name="Mortazavi A."/>
        </authorList>
    </citation>
    <scope>NUCLEOTIDE SEQUENCE [LARGE SCALE GENOMIC DNA]</scope>
    <source>
        <strain evidence="1 2">ALL</strain>
    </source>
</reference>
<dbReference type="STRING" id="34508.A0A4U5PAB7"/>
<dbReference type="PANTHER" id="PTHR13617">
    <property type="entry name" value="PROTEIN ABHD18"/>
    <property type="match status" value="1"/>
</dbReference>
<dbReference type="EMBL" id="AZBU02000002">
    <property type="protein sequence ID" value="TKR93267.1"/>
    <property type="molecule type" value="Genomic_DNA"/>
</dbReference>
<dbReference type="OrthoDB" id="9987145at2759"/>
<dbReference type="Gene3D" id="3.40.50.1820">
    <property type="entry name" value="alpha/beta hydrolase"/>
    <property type="match status" value="1"/>
</dbReference>
<name>A0A4U5PAB7_STECR</name>
<dbReference type="PANTHER" id="PTHR13617:SF14">
    <property type="entry name" value="PROTEIN ABHD18"/>
    <property type="match status" value="1"/>
</dbReference>